<dbReference type="EMBL" id="HE580273">
    <property type="protein sequence ID" value="CCD25847.2"/>
    <property type="molecule type" value="Genomic_DNA"/>
</dbReference>
<keyword evidence="4" id="KW-0812">Transmembrane</keyword>
<sequence length="491" mass="55357">MTTNTITSEIHEQHIENLLRENENLPIKVTEINTLGANQINPSTFQSHLDATILKAQTLTELSLQTQILNNKLISNGLIKDIYQNYDSLGKLPSSDITKSHPLLNIISNINVLPINKFMARTGTNVGNGEGDGYLEFQIRNMFGNGESLKFNIMKGTKIQSSYLLNYSSLLLPNKTPFWNMNIDLFKNVSQLGQNLPLELDMLGGKFSIRSSFITPSRHTPDKRGLWNYEFFMQSVIRSCGNTSLNNTSNSLLFQTGEDWKNSLGSNFVWDSRNNSVLDPNAFPSNGQLFKWFNELNFIGNRSSTANGGPFWKNQLEFTQIRSWLPNDFITMNCTFRTGYIKQLLTKNEVQKGSSSFLHISDKFQNGGPNDIRSFQTMGLGPKDIFNSIGGDAFVSYGISIFSKLPIKDWSKSNFRLHWFLNGGKLINHNGMSINNCFTDLSRQHSISTGVGILLRHPMARFELNFSVPLTIHQGDDVRKGFQFGVGLSFL</sequence>
<keyword evidence="3" id="KW-1134">Transmembrane beta strand</keyword>
<evidence type="ECO:0000256" key="2">
    <source>
        <dbReference type="ARBA" id="ARBA00010913"/>
    </source>
</evidence>
<evidence type="ECO:0000259" key="6">
    <source>
        <dbReference type="Pfam" id="PF01103"/>
    </source>
</evidence>
<gene>
    <name evidence="7" type="primary">NDAI0G00710</name>
    <name evidence="7" type="ordered locus">NDAI_0G00710</name>
</gene>
<evidence type="ECO:0000313" key="8">
    <source>
        <dbReference type="Proteomes" id="UP000000689"/>
    </source>
</evidence>
<dbReference type="HOGENOM" id="CLU_014798_3_1_1"/>
<evidence type="ECO:0000256" key="1">
    <source>
        <dbReference type="ARBA" id="ARBA00004374"/>
    </source>
</evidence>
<dbReference type="Proteomes" id="UP000000689">
    <property type="component" value="Chromosome 7"/>
</dbReference>
<dbReference type="KEGG" id="ndi:NDAI_0G00710"/>
<dbReference type="GeneID" id="11497243"/>
<dbReference type="InterPro" id="IPR000184">
    <property type="entry name" value="Bac_surfAg_D15"/>
</dbReference>
<reference evidence="7 8" key="1">
    <citation type="journal article" date="2011" name="Proc. Natl. Acad. Sci. U.S.A.">
        <title>Evolutionary erosion of yeast sex chromosomes by mating-type switching accidents.</title>
        <authorList>
            <person name="Gordon J.L."/>
            <person name="Armisen D."/>
            <person name="Proux-Wera E."/>
            <person name="Oheigeartaigh S.S."/>
            <person name="Byrne K.P."/>
            <person name="Wolfe K.H."/>
        </authorList>
    </citation>
    <scope>NUCLEOTIDE SEQUENCE [LARGE SCALE GENOMIC DNA]</scope>
    <source>
        <strain evidence="8">ATCC 10597 / BCRC 20456 / CBS 421 / NBRC 0211 / NRRL Y-12639</strain>
    </source>
</reference>
<dbReference type="GO" id="GO:0032977">
    <property type="term" value="F:membrane insertase activity"/>
    <property type="evidence" value="ECO:0007669"/>
    <property type="project" value="EnsemblFungi"/>
</dbReference>
<dbReference type="Gene3D" id="2.40.160.50">
    <property type="entry name" value="membrane protein fhac: a member of the omp85/tpsb transporter family"/>
    <property type="match status" value="1"/>
</dbReference>
<dbReference type="GO" id="GO:0030150">
    <property type="term" value="P:protein import into mitochondrial matrix"/>
    <property type="evidence" value="ECO:0007669"/>
    <property type="project" value="EnsemblFungi"/>
</dbReference>
<dbReference type="GO" id="GO:0065003">
    <property type="term" value="P:protein-containing complex assembly"/>
    <property type="evidence" value="ECO:0007669"/>
    <property type="project" value="EnsemblFungi"/>
</dbReference>
<proteinExistence type="inferred from homology"/>
<name>G0WDI6_NAUDC</name>
<accession>G0WDI6</accession>
<dbReference type="Pfam" id="PF01103">
    <property type="entry name" value="Omp85"/>
    <property type="match status" value="1"/>
</dbReference>
<feature type="domain" description="Bacterial surface antigen (D15)" evidence="6">
    <location>
        <begin position="141"/>
        <end position="490"/>
    </location>
</feature>
<dbReference type="OrthoDB" id="1724197at2759"/>
<dbReference type="STRING" id="1071378.G0WDI6"/>
<dbReference type="eggNOG" id="KOG2602">
    <property type="taxonomic scope" value="Eukaryota"/>
</dbReference>
<dbReference type="OMA" id="SGIWRQI"/>
<evidence type="ECO:0000256" key="4">
    <source>
        <dbReference type="ARBA" id="ARBA00022692"/>
    </source>
</evidence>
<keyword evidence="8" id="KW-1185">Reference proteome</keyword>
<comment type="similarity">
    <text evidence="2">Belongs to the SAM50/omp85 family.</text>
</comment>
<keyword evidence="5" id="KW-0472">Membrane</keyword>
<evidence type="ECO:0000313" key="7">
    <source>
        <dbReference type="EMBL" id="CCD25847.2"/>
    </source>
</evidence>
<dbReference type="PANTHER" id="PTHR12815:SF18">
    <property type="entry name" value="SORTING AND ASSEMBLY MACHINERY COMPONENT 50 HOMOLOG"/>
    <property type="match status" value="1"/>
</dbReference>
<dbReference type="GO" id="GO:0045040">
    <property type="term" value="P:protein insertion into mitochondrial outer membrane"/>
    <property type="evidence" value="ECO:0007669"/>
    <property type="project" value="EnsemblFungi"/>
</dbReference>
<dbReference type="GO" id="GO:0001401">
    <property type="term" value="C:SAM complex"/>
    <property type="evidence" value="ECO:0007669"/>
    <property type="project" value="EnsemblFungi"/>
</dbReference>
<organism evidence="7 8">
    <name type="scientific">Naumovozyma dairenensis (strain ATCC 10597 / BCRC 20456 / CBS 421 / NBRC 0211 / NRRL Y-12639)</name>
    <name type="common">Saccharomyces dairenensis</name>
    <dbReference type="NCBI Taxonomy" id="1071378"/>
    <lineage>
        <taxon>Eukaryota</taxon>
        <taxon>Fungi</taxon>
        <taxon>Dikarya</taxon>
        <taxon>Ascomycota</taxon>
        <taxon>Saccharomycotina</taxon>
        <taxon>Saccharomycetes</taxon>
        <taxon>Saccharomycetales</taxon>
        <taxon>Saccharomycetaceae</taxon>
        <taxon>Naumovozyma</taxon>
    </lineage>
</organism>
<dbReference type="GO" id="GO:0008320">
    <property type="term" value="F:protein transmembrane transporter activity"/>
    <property type="evidence" value="ECO:0007669"/>
    <property type="project" value="EnsemblFungi"/>
</dbReference>
<dbReference type="PANTHER" id="PTHR12815">
    <property type="entry name" value="SORTING AND ASSEMBLY MACHINERY SAMM50 PROTEIN FAMILY MEMBER"/>
    <property type="match status" value="1"/>
</dbReference>
<dbReference type="AlphaFoldDB" id="G0WDI6"/>
<protein>
    <recommendedName>
        <fullName evidence="6">Bacterial surface antigen (D15) domain-containing protein</fullName>
    </recommendedName>
</protein>
<dbReference type="InterPro" id="IPR039910">
    <property type="entry name" value="D15-like"/>
</dbReference>
<comment type="subcellular location">
    <subcellularLocation>
        <location evidence="1">Mitochondrion outer membrane</location>
        <topology evidence="1">Multi-pass membrane protein</topology>
    </subcellularLocation>
</comment>
<evidence type="ECO:0000256" key="5">
    <source>
        <dbReference type="ARBA" id="ARBA00023136"/>
    </source>
</evidence>
<dbReference type="RefSeq" id="XP_003671090.2">
    <property type="nucleotide sequence ID" value="XM_003671042.2"/>
</dbReference>
<evidence type="ECO:0000256" key="3">
    <source>
        <dbReference type="ARBA" id="ARBA00022452"/>
    </source>
</evidence>